<evidence type="ECO:0000256" key="1">
    <source>
        <dbReference type="SAM" id="Phobius"/>
    </source>
</evidence>
<sequence length="55" mass="6368">MSWPGLRILLPSINPMKKNKYLIEIKAITYKYLSLTLGIPCLYTNLLLIIIPIHK</sequence>
<keyword evidence="1" id="KW-1133">Transmembrane helix</keyword>
<dbReference type="AlphaFoldDB" id="A0A212IFH9"/>
<protein>
    <submittedName>
        <fullName evidence="2">Uncharacterized protein</fullName>
    </submittedName>
</protein>
<gene>
    <name evidence="2" type="ORF">KM92CIT3_60439</name>
</gene>
<keyword evidence="1" id="KW-0472">Membrane</keyword>
<feature type="transmembrane region" description="Helical" evidence="1">
    <location>
        <begin position="32"/>
        <end position="53"/>
    </location>
</feature>
<dbReference type="EMBL" id="FLUB01000018">
    <property type="protein sequence ID" value="SBV65530.1"/>
    <property type="molecule type" value="Genomic_DNA"/>
</dbReference>
<reference evidence="2" key="1">
    <citation type="submission" date="2016-04" db="EMBL/GenBank/DDBJ databases">
        <authorList>
            <person name="Evans L.H."/>
            <person name="Alamgir A."/>
            <person name="Owens N."/>
            <person name="Weber N.D."/>
            <person name="Virtaneva K."/>
            <person name="Barbian K."/>
            <person name="Babar A."/>
            <person name="Rosenke K."/>
        </authorList>
    </citation>
    <scope>NUCLEOTIDE SEQUENCE</scope>
    <source>
        <strain evidence="2">92-3</strain>
    </source>
</reference>
<accession>A0A212IFH9</accession>
<proteinExistence type="predicted"/>
<organism evidence="2">
    <name type="scientific">uncultured Citrobacter sp</name>
    <dbReference type="NCBI Taxonomy" id="200446"/>
    <lineage>
        <taxon>Bacteria</taxon>
        <taxon>Pseudomonadati</taxon>
        <taxon>Pseudomonadota</taxon>
        <taxon>Gammaproteobacteria</taxon>
        <taxon>Enterobacterales</taxon>
        <taxon>Enterobacteriaceae</taxon>
        <taxon>Citrobacter</taxon>
        <taxon>environmental samples</taxon>
    </lineage>
</organism>
<evidence type="ECO:0000313" key="2">
    <source>
        <dbReference type="EMBL" id="SBV65530.1"/>
    </source>
</evidence>
<name>A0A212IFH9_9ENTR</name>
<keyword evidence="1" id="KW-0812">Transmembrane</keyword>